<organism evidence="1 2">
    <name type="scientific">Rhizobium laguerreae</name>
    <dbReference type="NCBI Taxonomy" id="1076926"/>
    <lineage>
        <taxon>Bacteria</taxon>
        <taxon>Pseudomonadati</taxon>
        <taxon>Pseudomonadota</taxon>
        <taxon>Alphaproteobacteria</taxon>
        <taxon>Hyphomicrobiales</taxon>
        <taxon>Rhizobiaceae</taxon>
        <taxon>Rhizobium/Agrobacterium group</taxon>
        <taxon>Rhizobium</taxon>
    </lineage>
</organism>
<name>A0A7Y2R766_9HYPH</name>
<proteinExistence type="predicted"/>
<comment type="caution">
    <text evidence="1">The sequence shown here is derived from an EMBL/GenBank/DDBJ whole genome shotgun (WGS) entry which is preliminary data.</text>
</comment>
<evidence type="ECO:0000313" key="1">
    <source>
        <dbReference type="EMBL" id="NNH65516.1"/>
    </source>
</evidence>
<dbReference type="Proteomes" id="UP000530654">
    <property type="component" value="Unassembled WGS sequence"/>
</dbReference>
<dbReference type="EMBL" id="JABEQY010000017">
    <property type="protein sequence ID" value="NNH65516.1"/>
    <property type="molecule type" value="Genomic_DNA"/>
</dbReference>
<protein>
    <submittedName>
        <fullName evidence="1">Uncharacterized protein</fullName>
    </submittedName>
</protein>
<evidence type="ECO:0000313" key="2">
    <source>
        <dbReference type="Proteomes" id="UP000530654"/>
    </source>
</evidence>
<reference evidence="1 2" key="1">
    <citation type="submission" date="2020-04" db="EMBL/GenBank/DDBJ databases">
        <title>Rhizobium bacterial biofertilizers improve the content of phenolic compounds of Lactuca sativa L. under non-saline and saline-stress conditions.</title>
        <authorList>
            <person name="Ayuso-Calles M."/>
            <person name="Garcia-Estevez I."/>
            <person name="Jimenez-Gomez A."/>
            <person name="Flores-Felix J.D."/>
            <person name="Escribano-Bailon M."/>
            <person name="Rivas R."/>
        </authorList>
    </citation>
    <scope>NUCLEOTIDE SEQUENCE [LARGE SCALE GENOMIC DNA]</scope>
    <source>
        <strain evidence="1 2">GPTR02</strain>
    </source>
</reference>
<dbReference type="RefSeq" id="WP_170256014.1">
    <property type="nucleotide sequence ID" value="NZ_JABEQY010000017.1"/>
</dbReference>
<dbReference type="AlphaFoldDB" id="A0A7Y2R766"/>
<gene>
    <name evidence="1" type="ORF">HLI17_19855</name>
</gene>
<accession>A0A7Y2R766</accession>
<sequence length="208" mass="22966">MLFEKAVARSFSVVDRALRRSFPADYHKRCMYAAFGMQKLLSDFGHEASIQGGDAVAFMASRSGQQAGMQGFANAPEGHAHYWVVAAGRLVDIGPHYLPQDSSFPAADVPLICWDLAGALPPFLRYRVFEDFGPLTALITTEEIHERMEAFIEQCRSKAKNLVGQPKLPTWLLTSLETVERSAAQSDVWAKGALRFASMPGVEKSLPF</sequence>